<sequence length="420" mass="44557">MSDERKKGLRCDICTGCGRCPGTIRAVSQSGQEKRLQVVTDSVPGLDFLEKEQAGSGMFIAADIGTTTIAMELCDERGRRVDSFVSMNPQAAYGADVISRIQAAGESKKALAMQRMARQTLARGIRQFQKKAPEQEQLFMVIAANTTMSYLLMGWDTGELGRAPFFSSHLKGESFLLEGIPCYLLPGLSAFVGGDIAAGIYACGMTCKKGLTLLIDLGTNGEMALGNCDRVLACATAAGPAFEGGANRGIFGADMVSLTARLLREGILDETGLLTDPYFETGIRIGDVCVTQQSIRAIQLAKGAIAAGIEILMKAYPATADAIEQVVLAGGFGYYLKPEDAAGIGLLPGRLASKALAGGNTALAGARLAGVRLLQAQKGRDEAWERLKEDIFPSGCSVEIKNLAREPDFEALYLEAMNLG</sequence>
<dbReference type="PANTHER" id="PTHR42895">
    <property type="entry name" value="IRON-SULFUR CLUSTER-BINDING PROTEIN-RELATED"/>
    <property type="match status" value="1"/>
</dbReference>
<reference evidence="3" key="2">
    <citation type="submission" date="2021-04" db="EMBL/GenBank/DDBJ databases">
        <authorList>
            <person name="Gilroy R."/>
        </authorList>
    </citation>
    <scope>NUCLEOTIDE SEQUENCE</scope>
    <source>
        <strain evidence="3">CHK195-6426</strain>
    </source>
</reference>
<evidence type="ECO:0000259" key="2">
    <source>
        <dbReference type="Pfam" id="PF17651"/>
    </source>
</evidence>
<dbReference type="EMBL" id="DXGH01000003">
    <property type="protein sequence ID" value="HIW80046.1"/>
    <property type="molecule type" value="Genomic_DNA"/>
</dbReference>
<dbReference type="AlphaFoldDB" id="A0A9D1R1N3"/>
<dbReference type="InterPro" id="IPR027980">
    <property type="entry name" value="RACo_C"/>
</dbReference>
<feature type="domain" description="RACo C-terminal" evidence="1">
    <location>
        <begin position="211"/>
        <end position="246"/>
    </location>
</feature>
<name>A0A9D1R1N3_9FIRM</name>
<dbReference type="InterPro" id="IPR041414">
    <property type="entry name" value="Raco-like_middle"/>
</dbReference>
<accession>A0A9D1R1N3</accession>
<organism evidence="3 4">
    <name type="scientific">Candidatus Acetatifactor stercoripullorum</name>
    <dbReference type="NCBI Taxonomy" id="2838414"/>
    <lineage>
        <taxon>Bacteria</taxon>
        <taxon>Bacillati</taxon>
        <taxon>Bacillota</taxon>
        <taxon>Clostridia</taxon>
        <taxon>Lachnospirales</taxon>
        <taxon>Lachnospiraceae</taxon>
        <taxon>Acetatifactor</taxon>
    </lineage>
</organism>
<evidence type="ECO:0000313" key="4">
    <source>
        <dbReference type="Proteomes" id="UP000824265"/>
    </source>
</evidence>
<comment type="caution">
    <text evidence="3">The sequence shown here is derived from an EMBL/GenBank/DDBJ whole genome shotgun (WGS) entry which is preliminary data.</text>
</comment>
<dbReference type="Gene3D" id="3.30.420.480">
    <property type="entry name" value="Domain of unknown function (DUF4445)"/>
    <property type="match status" value="1"/>
</dbReference>
<dbReference type="SUPFAM" id="SSF53067">
    <property type="entry name" value="Actin-like ATPase domain"/>
    <property type="match status" value="1"/>
</dbReference>
<dbReference type="Pfam" id="PF14574">
    <property type="entry name" value="RACo_C_ter"/>
    <property type="match status" value="2"/>
</dbReference>
<feature type="domain" description="RACo C-terminal" evidence="1">
    <location>
        <begin position="248"/>
        <end position="419"/>
    </location>
</feature>
<dbReference type="InterPro" id="IPR042259">
    <property type="entry name" value="Raco-like_middle_sf"/>
</dbReference>
<dbReference type="InterPro" id="IPR052911">
    <property type="entry name" value="Corrinoid_activation_enz"/>
</dbReference>
<dbReference type="InterPro" id="IPR043129">
    <property type="entry name" value="ATPase_NBD"/>
</dbReference>
<proteinExistence type="predicted"/>
<evidence type="ECO:0000259" key="1">
    <source>
        <dbReference type="Pfam" id="PF14574"/>
    </source>
</evidence>
<feature type="domain" description="RACo-like middle region" evidence="2">
    <location>
        <begin position="60"/>
        <end position="206"/>
    </location>
</feature>
<dbReference type="Pfam" id="PF17651">
    <property type="entry name" value="Raco_middle"/>
    <property type="match status" value="1"/>
</dbReference>
<protein>
    <submittedName>
        <fullName evidence="3">DUF4445 domain-containing protein</fullName>
    </submittedName>
</protein>
<evidence type="ECO:0000313" key="3">
    <source>
        <dbReference type="EMBL" id="HIW80046.1"/>
    </source>
</evidence>
<gene>
    <name evidence="3" type="ORF">H9742_00730</name>
</gene>
<dbReference type="PANTHER" id="PTHR42895:SF2">
    <property type="entry name" value="IRON-SULFUR CLUSTER PROTEIN"/>
    <property type="match status" value="1"/>
</dbReference>
<dbReference type="Proteomes" id="UP000824265">
    <property type="component" value="Unassembled WGS sequence"/>
</dbReference>
<reference evidence="3" key="1">
    <citation type="journal article" date="2021" name="PeerJ">
        <title>Extensive microbial diversity within the chicken gut microbiome revealed by metagenomics and culture.</title>
        <authorList>
            <person name="Gilroy R."/>
            <person name="Ravi A."/>
            <person name="Getino M."/>
            <person name="Pursley I."/>
            <person name="Horton D.L."/>
            <person name="Alikhan N.F."/>
            <person name="Baker D."/>
            <person name="Gharbi K."/>
            <person name="Hall N."/>
            <person name="Watson M."/>
            <person name="Adriaenssens E.M."/>
            <person name="Foster-Nyarko E."/>
            <person name="Jarju S."/>
            <person name="Secka A."/>
            <person name="Antonio M."/>
            <person name="Oren A."/>
            <person name="Chaudhuri R.R."/>
            <person name="La Ragione R."/>
            <person name="Hildebrand F."/>
            <person name="Pallen M.J."/>
        </authorList>
    </citation>
    <scope>NUCLEOTIDE SEQUENCE</scope>
    <source>
        <strain evidence="3">CHK195-6426</strain>
    </source>
</reference>